<reference evidence="4" key="2">
    <citation type="submission" date="2019-09" db="UniProtKB">
        <authorList>
            <consortium name="WormBaseParasite"/>
        </authorList>
    </citation>
    <scope>IDENTIFICATION</scope>
</reference>
<name>A0A183GIH5_HELPZ</name>
<gene>
    <name evidence="2" type="ORF">HPBE_LOCUS22435</name>
</gene>
<dbReference type="Gene3D" id="3.40.50.1820">
    <property type="entry name" value="alpha/beta hydrolase"/>
    <property type="match status" value="1"/>
</dbReference>
<protein>
    <submittedName>
        <fullName evidence="4">Peptidase_S9 domain-containing protein</fullName>
    </submittedName>
</protein>
<dbReference type="InterPro" id="IPR029058">
    <property type="entry name" value="AB_hydrolase_fold"/>
</dbReference>
<proteinExistence type="predicted"/>
<keyword evidence="3" id="KW-1185">Reference proteome</keyword>
<evidence type="ECO:0000259" key="1">
    <source>
        <dbReference type="Pfam" id="PF00326"/>
    </source>
</evidence>
<reference evidence="2 3" key="1">
    <citation type="submission" date="2018-11" db="EMBL/GenBank/DDBJ databases">
        <authorList>
            <consortium name="Pathogen Informatics"/>
        </authorList>
    </citation>
    <scope>NUCLEOTIDE SEQUENCE [LARGE SCALE GENOMIC DNA]</scope>
</reference>
<dbReference type="GO" id="GO:0008236">
    <property type="term" value="F:serine-type peptidase activity"/>
    <property type="evidence" value="ECO:0007669"/>
    <property type="project" value="InterPro"/>
</dbReference>
<dbReference type="SUPFAM" id="SSF53474">
    <property type="entry name" value="alpha/beta-Hydrolases"/>
    <property type="match status" value="1"/>
</dbReference>
<evidence type="ECO:0000313" key="3">
    <source>
        <dbReference type="Proteomes" id="UP000050761"/>
    </source>
</evidence>
<sequence length="363" mass="40189">MFFNKVLFQVMNVNGRLMLRRDCFVREVPTPGYTVFSHLSITQSDVIYAIASGPKKASCVLRIDVSNEGQEPVISVVRTARDDKDIDALDISEPEHLEFQSDGVPISAWFYKPKNRNYTAPAGTLPPVVVMGHGGPTAIALDCFDLKKQFFTSRGFAVLDKLIHLFMLKRQWGVVDRDDMIAAARSAIARRLVDSEKVCIVGSSAGGYLVLSALIHSDVFKAAVCLYGVADLVGLAKDTHKFERGYNEQLIGRYPEEEAVYKERSPISHVDRLATPIAFIHGKEDTVVPVSQSIEMHEKLRQKGITTALMLFDDEGHGFRGADAVKRSSEASYVFLCKVLGITPSISSDVSAESISARRWDPF</sequence>
<dbReference type="WBParaSite" id="HPBE_0002243601-mRNA-1">
    <property type="protein sequence ID" value="HPBE_0002243601-mRNA-1"/>
    <property type="gene ID" value="HPBE_0002243601"/>
</dbReference>
<dbReference type="Pfam" id="PF00326">
    <property type="entry name" value="Peptidase_S9"/>
    <property type="match status" value="1"/>
</dbReference>
<feature type="domain" description="Peptidase S9 prolyl oligopeptidase catalytic" evidence="1">
    <location>
        <begin position="167"/>
        <end position="341"/>
    </location>
</feature>
<dbReference type="AlphaFoldDB" id="A0A183GIH5"/>
<accession>A0A183GIH5</accession>
<dbReference type="InterPro" id="IPR001375">
    <property type="entry name" value="Peptidase_S9_cat"/>
</dbReference>
<dbReference type="EMBL" id="UZAH01033993">
    <property type="protein sequence ID" value="VDP32598.1"/>
    <property type="molecule type" value="Genomic_DNA"/>
</dbReference>
<accession>A0A3P8DFC8</accession>
<dbReference type="PANTHER" id="PTHR43056:SF5">
    <property type="entry name" value="PEPTIDASE S9 PROLYL OLIGOPEPTIDASE CATALYTIC DOMAIN-CONTAINING PROTEIN"/>
    <property type="match status" value="1"/>
</dbReference>
<dbReference type="GO" id="GO:0006508">
    <property type="term" value="P:proteolysis"/>
    <property type="evidence" value="ECO:0007669"/>
    <property type="project" value="InterPro"/>
</dbReference>
<dbReference type="PANTHER" id="PTHR43056">
    <property type="entry name" value="PEPTIDASE S9 PROLYL OLIGOPEPTIDASE"/>
    <property type="match status" value="1"/>
</dbReference>
<evidence type="ECO:0000313" key="2">
    <source>
        <dbReference type="EMBL" id="VDP32598.1"/>
    </source>
</evidence>
<dbReference type="Proteomes" id="UP000050761">
    <property type="component" value="Unassembled WGS sequence"/>
</dbReference>
<organism evidence="3 4">
    <name type="scientific">Heligmosomoides polygyrus</name>
    <name type="common">Parasitic roundworm</name>
    <dbReference type="NCBI Taxonomy" id="6339"/>
    <lineage>
        <taxon>Eukaryota</taxon>
        <taxon>Metazoa</taxon>
        <taxon>Ecdysozoa</taxon>
        <taxon>Nematoda</taxon>
        <taxon>Chromadorea</taxon>
        <taxon>Rhabditida</taxon>
        <taxon>Rhabditina</taxon>
        <taxon>Rhabditomorpha</taxon>
        <taxon>Strongyloidea</taxon>
        <taxon>Heligmosomidae</taxon>
        <taxon>Heligmosomoides</taxon>
    </lineage>
</organism>
<evidence type="ECO:0000313" key="4">
    <source>
        <dbReference type="WBParaSite" id="HPBE_0002243601-mRNA-1"/>
    </source>
</evidence>
<dbReference type="OrthoDB" id="416344at2759"/>
<dbReference type="InterPro" id="IPR050585">
    <property type="entry name" value="Xaa-Pro_dipeptidyl-ppase/CocE"/>
</dbReference>